<feature type="compositionally biased region" description="Basic residues" evidence="18">
    <location>
        <begin position="178"/>
        <end position="189"/>
    </location>
</feature>
<dbReference type="PANTHER" id="PTHR45846">
    <property type="entry name" value="TRNA-DIHYDROURIDINE(47) SYNTHASE [NAD(P)(+)]-LIKE"/>
    <property type="match status" value="1"/>
</dbReference>
<feature type="compositionally biased region" description="Basic and acidic residues" evidence="18">
    <location>
        <begin position="371"/>
        <end position="387"/>
    </location>
</feature>
<dbReference type="InterPro" id="IPR013785">
    <property type="entry name" value="Aldolase_TIM"/>
</dbReference>
<keyword evidence="16 17" id="KW-0479">Metal-binding</keyword>
<keyword evidence="10 17" id="KW-0560">Oxidoreductase</keyword>
<evidence type="ECO:0000256" key="13">
    <source>
        <dbReference type="ARBA" id="ARBA00048342"/>
    </source>
</evidence>
<gene>
    <name evidence="20" type="primary">SPOSA6832_02731</name>
</gene>
<dbReference type="GO" id="GO:0106414">
    <property type="term" value="F:mRNA dihydrouridine synthase activity"/>
    <property type="evidence" value="ECO:0007669"/>
    <property type="project" value="RHEA"/>
</dbReference>
<dbReference type="OrthoDB" id="259935at2759"/>
<dbReference type="Gene3D" id="3.20.20.70">
    <property type="entry name" value="Aldolase class I"/>
    <property type="match status" value="1"/>
</dbReference>
<keyword evidence="7 17" id="KW-0819">tRNA processing</keyword>
<dbReference type="GO" id="GO:0006397">
    <property type="term" value="P:mRNA processing"/>
    <property type="evidence" value="ECO:0007669"/>
    <property type="project" value="UniProtKB-KW"/>
</dbReference>
<evidence type="ECO:0000256" key="10">
    <source>
        <dbReference type="ARBA" id="ARBA00023002"/>
    </source>
</evidence>
<keyword evidence="11 17" id="KW-0520">NAD</keyword>
<dbReference type="InterPro" id="IPR035587">
    <property type="entry name" value="DUS-like_FMN-bd"/>
</dbReference>
<dbReference type="CDD" id="cd02801">
    <property type="entry name" value="DUS_like_FMN"/>
    <property type="match status" value="1"/>
</dbReference>
<feature type="region of interest" description="Disordered" evidence="18">
    <location>
        <begin position="352"/>
        <end position="426"/>
    </location>
</feature>
<evidence type="ECO:0000256" key="5">
    <source>
        <dbReference type="ARBA" id="ARBA00022643"/>
    </source>
</evidence>
<dbReference type="PROSITE" id="PS50103">
    <property type="entry name" value="ZF_C3H1"/>
    <property type="match status" value="1"/>
</dbReference>
<evidence type="ECO:0000256" key="9">
    <source>
        <dbReference type="ARBA" id="ARBA00022857"/>
    </source>
</evidence>
<evidence type="ECO:0000256" key="2">
    <source>
        <dbReference type="ARBA" id="ARBA00012376"/>
    </source>
</evidence>
<evidence type="ECO:0000256" key="17">
    <source>
        <dbReference type="RuleBase" id="RU291113"/>
    </source>
</evidence>
<dbReference type="PROSITE" id="PS01136">
    <property type="entry name" value="UPF0034"/>
    <property type="match status" value="1"/>
</dbReference>
<dbReference type="EC" id="1.3.1.89" evidence="2 17"/>
<evidence type="ECO:0000256" key="3">
    <source>
        <dbReference type="ARBA" id="ARBA00022143"/>
    </source>
</evidence>
<evidence type="ECO:0000256" key="8">
    <source>
        <dbReference type="ARBA" id="ARBA00022771"/>
    </source>
</evidence>
<comment type="similarity">
    <text evidence="17">Belongs to the dus family. Dus3 subfamily.</text>
</comment>
<evidence type="ECO:0000256" key="16">
    <source>
        <dbReference type="PROSITE-ProRule" id="PRU00723"/>
    </source>
</evidence>
<dbReference type="SUPFAM" id="SSF51395">
    <property type="entry name" value="FMN-linked oxidoreductases"/>
    <property type="match status" value="1"/>
</dbReference>
<keyword evidence="6" id="KW-0507">mRNA processing</keyword>
<accession>A0A0D6EMT0</accession>
<dbReference type="Proteomes" id="UP000243876">
    <property type="component" value="Unassembled WGS sequence"/>
</dbReference>
<feature type="non-terminal residue" evidence="20">
    <location>
        <position position="1"/>
    </location>
</feature>
<proteinExistence type="inferred from homology"/>
<evidence type="ECO:0000256" key="18">
    <source>
        <dbReference type="SAM" id="MobiDB-lite"/>
    </source>
</evidence>
<keyword evidence="4 17" id="KW-0285">Flavoprotein</keyword>
<dbReference type="GO" id="GO:0008270">
    <property type="term" value="F:zinc ion binding"/>
    <property type="evidence" value="ECO:0007669"/>
    <property type="project" value="UniProtKB-KW"/>
</dbReference>
<evidence type="ECO:0000256" key="11">
    <source>
        <dbReference type="ARBA" id="ARBA00023027"/>
    </source>
</evidence>
<organism evidence="20 21">
    <name type="scientific">Sporidiobolus salmonicolor</name>
    <name type="common">Yeast-like fungus</name>
    <name type="synonym">Sporobolomyces salmonicolor</name>
    <dbReference type="NCBI Taxonomy" id="5005"/>
    <lineage>
        <taxon>Eukaryota</taxon>
        <taxon>Fungi</taxon>
        <taxon>Dikarya</taxon>
        <taxon>Basidiomycota</taxon>
        <taxon>Pucciniomycotina</taxon>
        <taxon>Microbotryomycetes</taxon>
        <taxon>Sporidiobolales</taxon>
        <taxon>Sporidiobolaceae</taxon>
        <taxon>Sporobolomyces</taxon>
    </lineage>
</organism>
<keyword evidence="9 17" id="KW-0521">NADP</keyword>
<feature type="region of interest" description="Disordered" evidence="18">
    <location>
        <begin position="1"/>
        <end position="21"/>
    </location>
</feature>
<comment type="cofactor">
    <cofactor evidence="1 17">
        <name>FMN</name>
        <dbReference type="ChEBI" id="CHEBI:58210"/>
    </cofactor>
</comment>
<evidence type="ECO:0000256" key="12">
    <source>
        <dbReference type="ARBA" id="ARBA00048266"/>
    </source>
</evidence>
<reference evidence="21" key="1">
    <citation type="submission" date="2015-02" db="EMBL/GenBank/DDBJ databases">
        <authorList>
            <person name="Gon?alves P."/>
        </authorList>
    </citation>
    <scope>NUCLEOTIDE SEQUENCE [LARGE SCALE GENOMIC DNA]</scope>
</reference>
<comment type="catalytic activity">
    <reaction evidence="14">
        <text>a 5,6-dihydrouridine in mRNA + NADP(+) = a uridine in mRNA + NADPH + H(+)</text>
        <dbReference type="Rhea" id="RHEA:69855"/>
        <dbReference type="Rhea" id="RHEA-COMP:14658"/>
        <dbReference type="Rhea" id="RHEA-COMP:17789"/>
        <dbReference type="ChEBI" id="CHEBI:15378"/>
        <dbReference type="ChEBI" id="CHEBI:57783"/>
        <dbReference type="ChEBI" id="CHEBI:58349"/>
        <dbReference type="ChEBI" id="CHEBI:65315"/>
        <dbReference type="ChEBI" id="CHEBI:74443"/>
    </reaction>
    <physiologicalReaction direction="right-to-left" evidence="14">
        <dbReference type="Rhea" id="RHEA:69857"/>
    </physiologicalReaction>
</comment>
<feature type="zinc finger region" description="C3H1-type" evidence="16">
    <location>
        <begin position="252"/>
        <end position="277"/>
    </location>
</feature>
<evidence type="ECO:0000313" key="20">
    <source>
        <dbReference type="EMBL" id="CEQ41058.1"/>
    </source>
</evidence>
<evidence type="ECO:0000256" key="15">
    <source>
        <dbReference type="ARBA" id="ARBA00049513"/>
    </source>
</evidence>
<evidence type="ECO:0000313" key="21">
    <source>
        <dbReference type="Proteomes" id="UP000243876"/>
    </source>
</evidence>
<comment type="catalytic activity">
    <reaction evidence="13">
        <text>a 5,6-dihydrouridine in mRNA + NAD(+) = a uridine in mRNA + NADH + H(+)</text>
        <dbReference type="Rhea" id="RHEA:69851"/>
        <dbReference type="Rhea" id="RHEA-COMP:14658"/>
        <dbReference type="Rhea" id="RHEA-COMP:17789"/>
        <dbReference type="ChEBI" id="CHEBI:15378"/>
        <dbReference type="ChEBI" id="CHEBI:57540"/>
        <dbReference type="ChEBI" id="CHEBI:57945"/>
        <dbReference type="ChEBI" id="CHEBI:65315"/>
        <dbReference type="ChEBI" id="CHEBI:74443"/>
    </reaction>
    <physiologicalReaction direction="right-to-left" evidence="13">
        <dbReference type="Rhea" id="RHEA:69853"/>
    </physiologicalReaction>
</comment>
<dbReference type="PANTHER" id="PTHR45846:SF1">
    <property type="entry name" value="TRNA-DIHYDROURIDINE(47) SYNTHASE [NAD(P)(+)]-LIKE"/>
    <property type="match status" value="1"/>
</dbReference>
<keyword evidence="21" id="KW-1185">Reference proteome</keyword>
<dbReference type="EMBL" id="CENE01000011">
    <property type="protein sequence ID" value="CEQ41058.1"/>
    <property type="molecule type" value="Genomic_DNA"/>
</dbReference>
<feature type="compositionally biased region" description="Low complexity" evidence="18">
    <location>
        <begin position="388"/>
        <end position="421"/>
    </location>
</feature>
<evidence type="ECO:0000256" key="4">
    <source>
        <dbReference type="ARBA" id="ARBA00022630"/>
    </source>
</evidence>
<comment type="function">
    <text evidence="17">Catalyzes the synthesis of dihydrouridine, a modified base found in the D-loop of most tRNAs. Specifically modifies U47 in cytoplasmic tRNAs.</text>
</comment>
<keyword evidence="8 16" id="KW-0863">Zinc-finger</keyword>
<sequence length="844" mass="91083">MSDTNAPAAEGDKPYWQTSTGGIAPIKREYVLWHKMGKDRSGAVVPPTPAVDDDAAEGRSTPALTKPLRTADIAAVPPQTADPLTKEDTPAEPAAQVAGGDEIASAPGLKGEDGAGGPAEGAAAADGEPEQKKVRLSGAEKKKLAKQRQQEQWEAKKKAKEEAKKAAAEAGEGEGAGRKKQKGQNKGRKFDHFAGSGEIRLCNLLAQGKPCEREVCRSDHDLVGYLASRPSDLQQALPASPNDLTPTSTSHACPLFLSLGRCPYGFKCRFGASHMRKVEDGQGFMGTGWELVENEEIVKQRESEAGDGLAKRSHLAELNHMSGDKIKAVRGGGKNEDKFPLTAAYLKSIGEPFDAREDGGKGKGRGNKRSRNGEPKKDAEEPAKPDTETPTPAEPATPVEGVPAGDPTAGSATASTSSLPPVADVDIDAHPSRTFVPDLAPIRASEKRRLDFRGKLYMAPLTTVGNLPFRRLAAEYGNDISCSEMGLAQEFLNGNANEWSLVRRHPSEKTFGVQICGAKPQVLVPAAEAIVKNVDLDFLDVNCGCPIDLVFNKGAGSALLAHAAKLGKSLVGMSRVLGEVPLTIKIRTGVASNMPTAHKLIPRMQKEWGVSAVTADLAFSLAAARPFTTATLQSFCRLQVCAASVVRFRTLVLTARLTTDIAECAKVLRETAADDGLEPIPIFGNGDAYDHRTYWENVEASGVDGIMIARGALIKPWIFTEIKERRDWDISSRERLDMIGKLCDYGLEHWGSDQIGVNKTRRFVCESMSFTHRYVPVGLLERFPVHMNERAFPYKGRDELETLLASDQAQDWVKITNMFLGPPPEDWSFTPKHKAASTEIDSQG</sequence>
<dbReference type="GO" id="GO:0003723">
    <property type="term" value="F:RNA binding"/>
    <property type="evidence" value="ECO:0007669"/>
    <property type="project" value="TreeGrafter"/>
</dbReference>
<feature type="region of interest" description="Disordered" evidence="18">
    <location>
        <begin position="40"/>
        <end position="190"/>
    </location>
</feature>
<comment type="catalytic activity">
    <reaction evidence="12">
        <text>5,6-dihydrouridine(47) in tRNA + NAD(+) = uridine(47) in tRNA + NADH + H(+)</text>
        <dbReference type="Rhea" id="RHEA:53364"/>
        <dbReference type="Rhea" id="RHEA-COMP:13539"/>
        <dbReference type="Rhea" id="RHEA-COMP:13540"/>
        <dbReference type="ChEBI" id="CHEBI:15378"/>
        <dbReference type="ChEBI" id="CHEBI:57540"/>
        <dbReference type="ChEBI" id="CHEBI:57945"/>
        <dbReference type="ChEBI" id="CHEBI:65315"/>
        <dbReference type="ChEBI" id="CHEBI:74443"/>
        <dbReference type="EC" id="1.3.1.89"/>
    </reaction>
    <physiologicalReaction direction="right-to-left" evidence="12">
        <dbReference type="Rhea" id="RHEA:53366"/>
    </physiologicalReaction>
</comment>
<keyword evidence="5 17" id="KW-0288">FMN</keyword>
<keyword evidence="16 17" id="KW-0862">Zinc</keyword>
<dbReference type="InterPro" id="IPR018517">
    <property type="entry name" value="tRNA_hU_synthase_CS"/>
</dbReference>
<dbReference type="Pfam" id="PF01207">
    <property type="entry name" value="Dus"/>
    <property type="match status" value="2"/>
</dbReference>
<name>A0A0D6EMT0_SPOSA</name>
<feature type="domain" description="C3H1-type" evidence="19">
    <location>
        <begin position="252"/>
        <end position="277"/>
    </location>
</feature>
<evidence type="ECO:0000256" key="14">
    <source>
        <dbReference type="ARBA" id="ARBA00049447"/>
    </source>
</evidence>
<comment type="catalytic activity">
    <reaction evidence="15">
        <text>5,6-dihydrouridine(47) in tRNA + NADP(+) = uridine(47) in tRNA + NADPH + H(+)</text>
        <dbReference type="Rhea" id="RHEA:53360"/>
        <dbReference type="Rhea" id="RHEA-COMP:13539"/>
        <dbReference type="Rhea" id="RHEA-COMP:13540"/>
        <dbReference type="ChEBI" id="CHEBI:15378"/>
        <dbReference type="ChEBI" id="CHEBI:57783"/>
        <dbReference type="ChEBI" id="CHEBI:58349"/>
        <dbReference type="ChEBI" id="CHEBI:65315"/>
        <dbReference type="ChEBI" id="CHEBI:74443"/>
        <dbReference type="EC" id="1.3.1.89"/>
    </reaction>
    <physiologicalReaction direction="right-to-left" evidence="15">
        <dbReference type="Rhea" id="RHEA:53362"/>
    </physiologicalReaction>
</comment>
<feature type="compositionally biased region" description="Basic and acidic residues" evidence="18">
    <location>
        <begin position="129"/>
        <end position="167"/>
    </location>
</feature>
<dbReference type="Pfam" id="PF25585">
    <property type="entry name" value="zf-CCCH_DUS3L"/>
    <property type="match status" value="1"/>
</dbReference>
<dbReference type="GO" id="GO:0050660">
    <property type="term" value="F:flavin adenine dinucleotide binding"/>
    <property type="evidence" value="ECO:0007669"/>
    <property type="project" value="UniProtKB-UniRule"/>
</dbReference>
<protein>
    <recommendedName>
        <fullName evidence="3 17">tRNA-dihydrouridine(47) synthase [NAD(P)(+)]</fullName>
        <ecNumber evidence="2 17">1.3.1.89</ecNumber>
    </recommendedName>
    <alternativeName>
        <fullName evidence="17">tRNA-dihydrouridine synthase 3</fullName>
    </alternativeName>
</protein>
<evidence type="ECO:0000259" key="19">
    <source>
        <dbReference type="PROSITE" id="PS50103"/>
    </source>
</evidence>
<evidence type="ECO:0000256" key="6">
    <source>
        <dbReference type="ARBA" id="ARBA00022664"/>
    </source>
</evidence>
<dbReference type="InterPro" id="IPR000571">
    <property type="entry name" value="Znf_CCCH"/>
</dbReference>
<dbReference type="GO" id="GO:0102265">
    <property type="term" value="F:tRNA-dihydrouridine47 synthase activity"/>
    <property type="evidence" value="ECO:0007669"/>
    <property type="project" value="UniProtKB-EC"/>
</dbReference>
<dbReference type="AlphaFoldDB" id="A0A0D6EMT0"/>
<evidence type="ECO:0000256" key="7">
    <source>
        <dbReference type="ARBA" id="ARBA00022694"/>
    </source>
</evidence>
<evidence type="ECO:0000256" key="1">
    <source>
        <dbReference type="ARBA" id="ARBA00001917"/>
    </source>
</evidence>